<dbReference type="GO" id="GO:0007155">
    <property type="term" value="P:cell adhesion"/>
    <property type="evidence" value="ECO:0007669"/>
    <property type="project" value="InterPro"/>
</dbReference>
<dbReference type="PANTHER" id="PTHR30288:SF0">
    <property type="entry name" value="FLAGELLAR HOOK-ASSOCIATED PROTEIN 2"/>
    <property type="match status" value="1"/>
</dbReference>
<dbReference type="GO" id="GO:0009424">
    <property type="term" value="C:bacterial-type flagellum hook"/>
    <property type="evidence" value="ECO:0007669"/>
    <property type="project" value="UniProtKB-UniRule"/>
</dbReference>
<keyword evidence="4 5" id="KW-0975">Bacterial flagellum</keyword>
<keyword evidence="3" id="KW-0175">Coiled coil</keyword>
<evidence type="ECO:0000256" key="2">
    <source>
        <dbReference type="ARBA" id="ARBA00011255"/>
    </source>
</evidence>
<comment type="caution">
    <text evidence="8">The sequence shown here is derived from an EMBL/GenBank/DDBJ whole genome shotgun (WGS) entry which is preliminary data.</text>
</comment>
<keyword evidence="8" id="KW-0966">Cell projection</keyword>
<evidence type="ECO:0000256" key="3">
    <source>
        <dbReference type="ARBA" id="ARBA00023054"/>
    </source>
</evidence>
<evidence type="ECO:0000256" key="1">
    <source>
        <dbReference type="ARBA" id="ARBA00009764"/>
    </source>
</evidence>
<dbReference type="Pfam" id="PF02465">
    <property type="entry name" value="FliD_N"/>
    <property type="match status" value="1"/>
</dbReference>
<name>A0A852TD72_9BACI</name>
<sequence length="517" mass="57060">MIENNNTLRVTGLASGMNTDEIVTNLVKVQSARLNKLTQNKTLADWKTDAYRDVNKKVDEFRKSMEALRLQSTFNKQVTTSSNDSVVSGTVSGVPTQSSYEISNVQQAKPATATSVKFFLEGTLDTTKKLSELGVVGNANGEASLKVNGKTYTFSIEDNLSKVFSEINIAGTSTLSYSATEKSLTFSNKELGESDITISGSPNLLKALGIVAGSTSDQSYQNAANMSVTKGTSATQAKMWINGLEFRSDTNKITYDGMTFEIKDNMTGTLTVTNKNDTSGIFESIKTFVDKYNELIADLNGRLSEKKYRDYPPLLDEQKKDLKENEIKLWEEKAKSGLLTNDSTIQTLINEMRNSLGSVIESSTGFKSFKEIGINFSNNYMDKGKLVLDEAKLKGVLETNLEDVKKLFTFKGGDDSSSSTTVTDKAKHDQSGFAWRLYDRINVTISQLGSLAGSPNTSVDTKSFMAKQIKALDESIDREQHKISAYEARLWKQFSMMEKALQQLNSQGSWLSQQLGM</sequence>
<protein>
    <recommendedName>
        <fullName evidence="5">Flagellar hook-associated protein 2</fullName>
        <shortName evidence="5">HAP2</shortName>
    </recommendedName>
    <alternativeName>
        <fullName evidence="5">Flagellar cap protein</fullName>
    </alternativeName>
</protein>
<dbReference type="InterPro" id="IPR010809">
    <property type="entry name" value="FliD_C"/>
</dbReference>
<keyword evidence="8" id="KW-0969">Cilium</keyword>
<dbReference type="AlphaFoldDB" id="A0A852TD72"/>
<feature type="domain" description="Flagellar hook-associated protein 2 C-terminal" evidence="7">
    <location>
        <begin position="234"/>
        <end position="506"/>
    </location>
</feature>
<dbReference type="GO" id="GO:0005576">
    <property type="term" value="C:extracellular region"/>
    <property type="evidence" value="ECO:0007669"/>
    <property type="project" value="UniProtKB-SubCell"/>
</dbReference>
<keyword evidence="5" id="KW-0964">Secreted</keyword>
<reference evidence="9" key="2">
    <citation type="submission" date="2020-08" db="EMBL/GenBank/DDBJ databases">
        <title>The Agave Microbiome: Exploring the role of microbial communities in plant adaptations to desert environments.</title>
        <authorList>
            <person name="Partida-Martinez L.P."/>
        </authorList>
    </citation>
    <scope>NUCLEOTIDE SEQUENCE [LARGE SCALE GENOMIC DNA]</scope>
    <source>
        <strain evidence="9">AT2.8</strain>
    </source>
</reference>
<comment type="subcellular location">
    <subcellularLocation>
        <location evidence="5">Secreted</location>
    </subcellularLocation>
    <subcellularLocation>
        <location evidence="5">Bacterial flagellum</location>
    </subcellularLocation>
</comment>
<accession>A0A852TD72</accession>
<feature type="domain" description="Flagellar hook-associated protein 2 N-terminal" evidence="6">
    <location>
        <begin position="15"/>
        <end position="109"/>
    </location>
</feature>
<dbReference type="InterPro" id="IPR040026">
    <property type="entry name" value="FliD"/>
</dbReference>
<organism evidence="8 9">
    <name type="scientific">Neobacillus niacini</name>
    <dbReference type="NCBI Taxonomy" id="86668"/>
    <lineage>
        <taxon>Bacteria</taxon>
        <taxon>Bacillati</taxon>
        <taxon>Bacillota</taxon>
        <taxon>Bacilli</taxon>
        <taxon>Bacillales</taxon>
        <taxon>Bacillaceae</taxon>
        <taxon>Neobacillus</taxon>
    </lineage>
</organism>
<dbReference type="EMBL" id="JACCBX010000007">
    <property type="protein sequence ID" value="NYE06743.1"/>
    <property type="molecule type" value="Genomic_DNA"/>
</dbReference>
<comment type="similarity">
    <text evidence="1 5">Belongs to the FliD family.</text>
</comment>
<dbReference type="GO" id="GO:0071973">
    <property type="term" value="P:bacterial-type flagellum-dependent cell motility"/>
    <property type="evidence" value="ECO:0007669"/>
    <property type="project" value="TreeGrafter"/>
</dbReference>
<proteinExistence type="inferred from homology"/>
<evidence type="ECO:0000313" key="9">
    <source>
        <dbReference type="Proteomes" id="UP000548423"/>
    </source>
</evidence>
<gene>
    <name evidence="8" type="ORF">F4694_003523</name>
</gene>
<comment type="subunit">
    <text evidence="2 5">Homopentamer.</text>
</comment>
<dbReference type="InterPro" id="IPR003481">
    <property type="entry name" value="FliD_N"/>
</dbReference>
<comment type="function">
    <text evidence="5">Required for morphogenesis and for the elongation of the flagellar filament by facilitating polymerization of the flagellin monomers at the tip of growing filament. Forms a capping structure, which prevents flagellin subunits (transported through the central channel of the flagellum) from leaking out without polymerization at the distal end.</text>
</comment>
<dbReference type="PANTHER" id="PTHR30288">
    <property type="entry name" value="FLAGELLAR CAP/ASSEMBLY PROTEIN FLID"/>
    <property type="match status" value="1"/>
</dbReference>
<dbReference type="Pfam" id="PF07195">
    <property type="entry name" value="FliD_C"/>
    <property type="match status" value="1"/>
</dbReference>
<reference evidence="9" key="1">
    <citation type="submission" date="2020-07" db="EMBL/GenBank/DDBJ databases">
        <authorList>
            <person name="Partida-Martinez L."/>
            <person name="Huntemann M."/>
            <person name="Clum A."/>
            <person name="Wang J."/>
            <person name="Palaniappan K."/>
            <person name="Ritter S."/>
            <person name="Chen I.-M."/>
            <person name="Stamatis D."/>
            <person name="Reddy T."/>
            <person name="O'Malley R."/>
            <person name="Daum C."/>
            <person name="Shapiro N."/>
            <person name="Ivanova N."/>
            <person name="Kyrpides N."/>
            <person name="Woyke T."/>
        </authorList>
    </citation>
    <scope>NUCLEOTIDE SEQUENCE [LARGE SCALE GENOMIC DNA]</scope>
    <source>
        <strain evidence="9">AT2.8</strain>
    </source>
</reference>
<evidence type="ECO:0000259" key="6">
    <source>
        <dbReference type="Pfam" id="PF02465"/>
    </source>
</evidence>
<dbReference type="Proteomes" id="UP000548423">
    <property type="component" value="Unassembled WGS sequence"/>
</dbReference>
<dbReference type="GO" id="GO:0009421">
    <property type="term" value="C:bacterial-type flagellum filament cap"/>
    <property type="evidence" value="ECO:0007669"/>
    <property type="project" value="InterPro"/>
</dbReference>
<evidence type="ECO:0000259" key="7">
    <source>
        <dbReference type="Pfam" id="PF07195"/>
    </source>
</evidence>
<evidence type="ECO:0000313" key="8">
    <source>
        <dbReference type="EMBL" id="NYE06743.1"/>
    </source>
</evidence>
<keyword evidence="8" id="KW-0282">Flagellum</keyword>
<evidence type="ECO:0000256" key="5">
    <source>
        <dbReference type="RuleBase" id="RU362066"/>
    </source>
</evidence>
<evidence type="ECO:0000256" key="4">
    <source>
        <dbReference type="ARBA" id="ARBA00023143"/>
    </source>
</evidence>